<protein>
    <submittedName>
        <fullName evidence="1">Uncharacterized protein</fullName>
    </submittedName>
</protein>
<gene>
    <name evidence="1" type="ORF">GALMADRAFT_452157</name>
</gene>
<accession>A0A067TC92</accession>
<name>A0A067TC92_GALM3</name>
<evidence type="ECO:0000313" key="2">
    <source>
        <dbReference type="Proteomes" id="UP000027222"/>
    </source>
</evidence>
<dbReference type="AlphaFoldDB" id="A0A067TC92"/>
<evidence type="ECO:0000313" key="1">
    <source>
        <dbReference type="EMBL" id="KDR76618.1"/>
    </source>
</evidence>
<dbReference type="HOGENOM" id="CLU_1865244_0_0_1"/>
<proteinExistence type="predicted"/>
<organism evidence="1 2">
    <name type="scientific">Galerina marginata (strain CBS 339.88)</name>
    <dbReference type="NCBI Taxonomy" id="685588"/>
    <lineage>
        <taxon>Eukaryota</taxon>
        <taxon>Fungi</taxon>
        <taxon>Dikarya</taxon>
        <taxon>Basidiomycota</taxon>
        <taxon>Agaricomycotina</taxon>
        <taxon>Agaricomycetes</taxon>
        <taxon>Agaricomycetidae</taxon>
        <taxon>Agaricales</taxon>
        <taxon>Agaricineae</taxon>
        <taxon>Strophariaceae</taxon>
        <taxon>Galerina</taxon>
    </lineage>
</organism>
<sequence>MGVRGAGTAGRLLGRIRVTTSKQRTVVRRFCPPASCECAREAAGSYSRSLPSPRARHPTSSMIIRSCCRFASFPSHTSSHELRYSCCPVVCGCWGLTTVAKSGMMLGGENRIEGWGSRVARARTYGGGGGGLNGRRW</sequence>
<dbReference type="EMBL" id="KL142378">
    <property type="protein sequence ID" value="KDR76618.1"/>
    <property type="molecule type" value="Genomic_DNA"/>
</dbReference>
<keyword evidence="2" id="KW-1185">Reference proteome</keyword>
<dbReference type="Proteomes" id="UP000027222">
    <property type="component" value="Unassembled WGS sequence"/>
</dbReference>
<reference evidence="2" key="1">
    <citation type="journal article" date="2014" name="Proc. Natl. Acad. Sci. U.S.A.">
        <title>Extensive sampling of basidiomycete genomes demonstrates inadequacy of the white-rot/brown-rot paradigm for wood decay fungi.</title>
        <authorList>
            <person name="Riley R."/>
            <person name="Salamov A.A."/>
            <person name="Brown D.W."/>
            <person name="Nagy L.G."/>
            <person name="Floudas D."/>
            <person name="Held B.W."/>
            <person name="Levasseur A."/>
            <person name="Lombard V."/>
            <person name="Morin E."/>
            <person name="Otillar R."/>
            <person name="Lindquist E.A."/>
            <person name="Sun H."/>
            <person name="LaButti K.M."/>
            <person name="Schmutz J."/>
            <person name="Jabbour D."/>
            <person name="Luo H."/>
            <person name="Baker S.E."/>
            <person name="Pisabarro A.G."/>
            <person name="Walton J.D."/>
            <person name="Blanchette R.A."/>
            <person name="Henrissat B."/>
            <person name="Martin F."/>
            <person name="Cullen D."/>
            <person name="Hibbett D.S."/>
            <person name="Grigoriev I.V."/>
        </authorList>
    </citation>
    <scope>NUCLEOTIDE SEQUENCE [LARGE SCALE GENOMIC DNA]</scope>
    <source>
        <strain evidence="2">CBS 339.88</strain>
    </source>
</reference>